<feature type="compositionally biased region" description="Polar residues" evidence="1">
    <location>
        <begin position="13"/>
        <end position="25"/>
    </location>
</feature>
<dbReference type="InParanoid" id="A0A2T3AEQ6"/>
<protein>
    <recommendedName>
        <fullName evidence="2">DUF7514 domain-containing protein</fullName>
    </recommendedName>
</protein>
<evidence type="ECO:0000313" key="3">
    <source>
        <dbReference type="EMBL" id="PSR94189.1"/>
    </source>
</evidence>
<evidence type="ECO:0000259" key="2">
    <source>
        <dbReference type="Pfam" id="PF24355"/>
    </source>
</evidence>
<reference evidence="3 4" key="1">
    <citation type="journal article" date="2018" name="Mycol. Prog.">
        <title>Coniella lustricola, a new species from submerged detritus.</title>
        <authorList>
            <person name="Raudabaugh D.B."/>
            <person name="Iturriaga T."/>
            <person name="Carver A."/>
            <person name="Mondo S."/>
            <person name="Pangilinan J."/>
            <person name="Lipzen A."/>
            <person name="He G."/>
            <person name="Amirebrahimi M."/>
            <person name="Grigoriev I.V."/>
            <person name="Miller A.N."/>
        </authorList>
    </citation>
    <scope>NUCLEOTIDE SEQUENCE [LARGE SCALE GENOMIC DNA]</scope>
    <source>
        <strain evidence="3 4">B22-T-1</strain>
    </source>
</reference>
<dbReference type="EMBL" id="KZ678401">
    <property type="protein sequence ID" value="PSR94189.1"/>
    <property type="molecule type" value="Genomic_DNA"/>
</dbReference>
<name>A0A2T3AEQ6_9PEZI</name>
<evidence type="ECO:0000256" key="1">
    <source>
        <dbReference type="SAM" id="MobiDB-lite"/>
    </source>
</evidence>
<dbReference type="PANTHER" id="PTHR39611:SF2">
    <property type="entry name" value="HYDROXYPROLINE-RICH GLYCOPROTEIN DZ-HRGP"/>
    <property type="match status" value="1"/>
</dbReference>
<evidence type="ECO:0000313" key="4">
    <source>
        <dbReference type="Proteomes" id="UP000241462"/>
    </source>
</evidence>
<dbReference type="PANTHER" id="PTHR39611">
    <property type="entry name" value="HYDROXYPROLINE-RICH GLYCOPROTEIN DZ-HRGP-RELATED"/>
    <property type="match status" value="1"/>
</dbReference>
<dbReference type="Pfam" id="PF24355">
    <property type="entry name" value="DUF7514"/>
    <property type="match status" value="1"/>
</dbReference>
<feature type="domain" description="DUF7514" evidence="2">
    <location>
        <begin position="33"/>
        <end position="192"/>
    </location>
</feature>
<dbReference type="Proteomes" id="UP000241462">
    <property type="component" value="Unassembled WGS sequence"/>
</dbReference>
<feature type="region of interest" description="Disordered" evidence="1">
    <location>
        <begin position="1"/>
        <end position="25"/>
    </location>
</feature>
<feature type="region of interest" description="Disordered" evidence="1">
    <location>
        <begin position="196"/>
        <end position="227"/>
    </location>
</feature>
<gene>
    <name evidence="3" type="ORF">BD289DRAFT_363874</name>
</gene>
<feature type="compositionally biased region" description="Low complexity" evidence="1">
    <location>
        <begin position="203"/>
        <end position="217"/>
    </location>
</feature>
<feature type="non-terminal residue" evidence="3">
    <location>
        <position position="227"/>
    </location>
</feature>
<sequence length="227" mass="24999">MASTAEPKPRAAPTSSTPNTPKVSNSQPSDYYGYLFDEYAKTPTSVFDALLRAMAQHISTEIGDKQDRTLKGAKLAQFYKSVGGNYDKVFLSAPNETLSFLWQILGCFHSLQPTDNCYEAPSVPALTIAGFVRWQSIQILLSPEEHVPFVIFAVKNWNLKHPDTGELFPKDISAAAFPTEPDADIVSWHEACGTRLRQEAEQRQSPSSPRQPAPSAADRVNAGFSHV</sequence>
<keyword evidence="4" id="KW-1185">Reference proteome</keyword>
<organism evidence="3 4">
    <name type="scientific">Coniella lustricola</name>
    <dbReference type="NCBI Taxonomy" id="2025994"/>
    <lineage>
        <taxon>Eukaryota</taxon>
        <taxon>Fungi</taxon>
        <taxon>Dikarya</taxon>
        <taxon>Ascomycota</taxon>
        <taxon>Pezizomycotina</taxon>
        <taxon>Sordariomycetes</taxon>
        <taxon>Sordariomycetidae</taxon>
        <taxon>Diaporthales</taxon>
        <taxon>Schizoparmaceae</taxon>
        <taxon>Coniella</taxon>
    </lineage>
</organism>
<proteinExistence type="predicted"/>
<dbReference type="OrthoDB" id="5420895at2759"/>
<dbReference type="AlphaFoldDB" id="A0A2T3AEQ6"/>
<dbReference type="InterPro" id="IPR055936">
    <property type="entry name" value="DUF7514"/>
</dbReference>
<accession>A0A2T3AEQ6</accession>